<name>A0AAV2PW52_MEGNR</name>
<dbReference type="Proteomes" id="UP001497623">
    <property type="component" value="Unassembled WGS sequence"/>
</dbReference>
<keyword evidence="2" id="KW-0677">Repeat</keyword>
<keyword evidence="13" id="KW-1185">Reference proteome</keyword>
<dbReference type="InterPro" id="IPR043151">
    <property type="entry name" value="BAH_sf"/>
</dbReference>
<comment type="subcellular location">
    <subcellularLocation>
        <location evidence="1">Nucleus</location>
    </subcellularLocation>
</comment>
<keyword evidence="7" id="KW-0238">DNA-binding</keyword>
<dbReference type="InterPro" id="IPR001025">
    <property type="entry name" value="BAH_dom"/>
</dbReference>
<dbReference type="GO" id="GO:0016514">
    <property type="term" value="C:SWI/SNF complex"/>
    <property type="evidence" value="ECO:0007669"/>
    <property type="project" value="TreeGrafter"/>
</dbReference>
<evidence type="ECO:0000256" key="8">
    <source>
        <dbReference type="SAM" id="Coils"/>
    </source>
</evidence>
<evidence type="ECO:0000256" key="1">
    <source>
        <dbReference type="ARBA" id="ARBA00004123"/>
    </source>
</evidence>
<evidence type="ECO:0000256" key="6">
    <source>
        <dbReference type="ARBA" id="ARBA00023242"/>
    </source>
</evidence>
<accession>A0AAV2PW52</accession>
<reference evidence="12 13" key="1">
    <citation type="submission" date="2024-05" db="EMBL/GenBank/DDBJ databases">
        <authorList>
            <person name="Wallberg A."/>
        </authorList>
    </citation>
    <scope>NUCLEOTIDE SEQUENCE [LARGE SCALE GENOMIC DNA]</scope>
</reference>
<feature type="compositionally biased region" description="Basic and acidic residues" evidence="9">
    <location>
        <begin position="1"/>
        <end position="17"/>
    </location>
</feature>
<dbReference type="Gene3D" id="2.30.30.490">
    <property type="match status" value="2"/>
</dbReference>
<evidence type="ECO:0000256" key="3">
    <source>
        <dbReference type="ARBA" id="ARBA00022853"/>
    </source>
</evidence>
<dbReference type="AlphaFoldDB" id="A0AAV2PW52"/>
<dbReference type="Gene3D" id="3.30.160.60">
    <property type="entry name" value="Classic Zinc Finger"/>
    <property type="match status" value="1"/>
</dbReference>
<dbReference type="PANTHER" id="PTHR16062:SF19">
    <property type="entry name" value="PROTEIN POLYBROMO-1"/>
    <property type="match status" value="1"/>
</dbReference>
<dbReference type="GO" id="GO:0003677">
    <property type="term" value="F:DNA binding"/>
    <property type="evidence" value="ECO:0007669"/>
    <property type="project" value="UniProtKB-UniRule"/>
</dbReference>
<feature type="region of interest" description="Disordered" evidence="9">
    <location>
        <begin position="523"/>
        <end position="552"/>
    </location>
</feature>
<dbReference type="GO" id="GO:0003682">
    <property type="term" value="F:chromatin binding"/>
    <property type="evidence" value="ECO:0007669"/>
    <property type="project" value="InterPro"/>
</dbReference>
<feature type="DNA-binding region" description="HMG box" evidence="7">
    <location>
        <begin position="465"/>
        <end position="518"/>
    </location>
</feature>
<dbReference type="PROSITE" id="PS51038">
    <property type="entry name" value="BAH"/>
    <property type="match status" value="2"/>
</dbReference>
<dbReference type="CDD" id="cd04717">
    <property type="entry name" value="BAH_polybromo"/>
    <property type="match status" value="1"/>
</dbReference>
<dbReference type="InterPro" id="IPR036910">
    <property type="entry name" value="HMG_box_dom_sf"/>
</dbReference>
<dbReference type="InterPro" id="IPR009071">
    <property type="entry name" value="HMG_box_dom"/>
</dbReference>
<evidence type="ECO:0000259" key="10">
    <source>
        <dbReference type="PROSITE" id="PS50118"/>
    </source>
</evidence>
<dbReference type="InterPro" id="IPR037382">
    <property type="entry name" value="Rsc/polybromo"/>
</dbReference>
<dbReference type="SMART" id="SM00398">
    <property type="entry name" value="HMG"/>
    <property type="match status" value="1"/>
</dbReference>
<dbReference type="GO" id="GO:0016586">
    <property type="term" value="C:RSC-type complex"/>
    <property type="evidence" value="ECO:0007669"/>
    <property type="project" value="InterPro"/>
</dbReference>
<dbReference type="GO" id="GO:0006338">
    <property type="term" value="P:chromatin remodeling"/>
    <property type="evidence" value="ECO:0007669"/>
    <property type="project" value="InterPro"/>
</dbReference>
<feature type="non-terminal residue" evidence="12">
    <location>
        <position position="808"/>
    </location>
</feature>
<dbReference type="SUPFAM" id="SSF47095">
    <property type="entry name" value="HMG-box"/>
    <property type="match status" value="1"/>
</dbReference>
<comment type="caution">
    <text evidence="12">The sequence shown here is derived from an EMBL/GenBank/DDBJ whole genome shotgun (WGS) entry which is preliminary data.</text>
</comment>
<feature type="domain" description="HMG box" evidence="10">
    <location>
        <begin position="465"/>
        <end position="518"/>
    </location>
</feature>
<evidence type="ECO:0000313" key="12">
    <source>
        <dbReference type="EMBL" id="CAL4066120.1"/>
    </source>
</evidence>
<evidence type="ECO:0000259" key="11">
    <source>
        <dbReference type="PROSITE" id="PS51038"/>
    </source>
</evidence>
<proteinExistence type="predicted"/>
<dbReference type="Pfam" id="PF01426">
    <property type="entry name" value="BAH"/>
    <property type="match status" value="2"/>
</dbReference>
<evidence type="ECO:0000313" key="13">
    <source>
        <dbReference type="Proteomes" id="UP001497623"/>
    </source>
</evidence>
<keyword evidence="4" id="KW-0805">Transcription regulation</keyword>
<sequence length="808" mass="91752">MELNQELERIRVERGDEANEAPQEIMDDEDSKLEAPQPTDGTNNSSTMSHNDIDYCMGDFVYIQAQEKNIENPIIHIERLWTNSEMKKMIYGCHYFRPSETFHPPSRRFFEQEVFKSDQHAAYPLSQVVGKCYVLSANDYFTHKPEGSTPIDDKDVYVCESRYSSRSRFFKKIKHWPFVLGEHIQLIERDEPLEINRIGSIFKERIEKHKEELAELEEETKFLRRNLPNLVKDGGPRPDGSSHFEQYNIASGIIRLGDFVYVRGGDNKPIRQILQIWVSADGVGFVNANVYKSAPENNPSGERLFYKQEMYLTSSAEILPLSDIAGRCQVLDAKEYCTMRSTEIPEKDVYICESFLDEMNQRVSPLSSGLEKFPLSPQVLQNEIYYFRKPMSIYKFDPAVPHGARKLMYGGYMDSSPMTPRSFDYEDSMDGPPASIASVDSGIMAGTPKTLKKAPTGKQFQQMTGKKQMTGYILFSAEVRKSITQRNPVANFGEISRLVGIEWKRLTETERKTYEDRAHDVNLISAERALRGEPPDTPSTNEKPSSELPQPNDPNVVFECMWGSCDFMFEDLADCSDHILLEGGHVSKVTGVFECEWRGCSRHKKSALAPFPMLQRLSRHVREVHIQKNSGRIIAHHDRSRNMVPSTRRSLLNQEPPSMYPQSQSPYSGFQGLTGGTAIHYPPGSGAVGSYAQPAYHISYPQGVMNGNGPNQNRHIEALFVSTPPKTQRLLHSEAYIKYIENLEKPYVSNWEAGLLANPESTIINDSGRLPAHWLANGPGQHGNVVNALWSLREYMMKDSLGISQILL</sequence>
<feature type="domain" description="BAH" evidence="11">
    <location>
        <begin position="53"/>
        <end position="174"/>
    </location>
</feature>
<evidence type="ECO:0000256" key="7">
    <source>
        <dbReference type="PROSITE-ProRule" id="PRU00267"/>
    </source>
</evidence>
<dbReference type="PANTHER" id="PTHR16062">
    <property type="entry name" value="SWI/SNF-RELATED"/>
    <property type="match status" value="1"/>
</dbReference>
<keyword evidence="5" id="KW-0804">Transcription</keyword>
<organism evidence="12 13">
    <name type="scientific">Meganyctiphanes norvegica</name>
    <name type="common">Northern krill</name>
    <name type="synonym">Thysanopoda norvegica</name>
    <dbReference type="NCBI Taxonomy" id="48144"/>
    <lineage>
        <taxon>Eukaryota</taxon>
        <taxon>Metazoa</taxon>
        <taxon>Ecdysozoa</taxon>
        <taxon>Arthropoda</taxon>
        <taxon>Crustacea</taxon>
        <taxon>Multicrustacea</taxon>
        <taxon>Malacostraca</taxon>
        <taxon>Eumalacostraca</taxon>
        <taxon>Eucarida</taxon>
        <taxon>Euphausiacea</taxon>
        <taxon>Euphausiidae</taxon>
        <taxon>Meganyctiphanes</taxon>
    </lineage>
</organism>
<evidence type="ECO:0000256" key="9">
    <source>
        <dbReference type="SAM" id="MobiDB-lite"/>
    </source>
</evidence>
<dbReference type="SMART" id="SM00439">
    <property type="entry name" value="BAH"/>
    <property type="match status" value="2"/>
</dbReference>
<feature type="domain" description="BAH" evidence="11">
    <location>
        <begin position="252"/>
        <end position="367"/>
    </location>
</feature>
<feature type="region of interest" description="Disordered" evidence="9">
    <location>
        <begin position="1"/>
        <end position="49"/>
    </location>
</feature>
<dbReference type="EMBL" id="CAXKWB010002068">
    <property type="protein sequence ID" value="CAL4066120.1"/>
    <property type="molecule type" value="Genomic_DNA"/>
</dbReference>
<feature type="compositionally biased region" description="Polar residues" evidence="9">
    <location>
        <begin position="39"/>
        <end position="49"/>
    </location>
</feature>
<evidence type="ECO:0000256" key="2">
    <source>
        <dbReference type="ARBA" id="ARBA00022737"/>
    </source>
</evidence>
<feature type="coiled-coil region" evidence="8">
    <location>
        <begin position="199"/>
        <end position="233"/>
    </location>
</feature>
<evidence type="ECO:0000256" key="4">
    <source>
        <dbReference type="ARBA" id="ARBA00023015"/>
    </source>
</evidence>
<feature type="compositionally biased region" description="Polar residues" evidence="9">
    <location>
        <begin position="538"/>
        <end position="549"/>
    </location>
</feature>
<evidence type="ECO:0000256" key="5">
    <source>
        <dbReference type="ARBA" id="ARBA00023163"/>
    </source>
</evidence>
<gene>
    <name evidence="12" type="ORF">MNOR_LOCUS5367</name>
</gene>
<keyword evidence="6 7" id="KW-0539">Nucleus</keyword>
<keyword evidence="3" id="KW-0156">Chromatin regulator</keyword>
<keyword evidence="8" id="KW-0175">Coiled coil</keyword>
<evidence type="ECO:0008006" key="14">
    <source>
        <dbReference type="Google" id="ProtNLM"/>
    </source>
</evidence>
<dbReference type="GO" id="GO:0006368">
    <property type="term" value="P:transcription elongation by RNA polymerase II"/>
    <property type="evidence" value="ECO:0007669"/>
    <property type="project" value="TreeGrafter"/>
</dbReference>
<dbReference type="PROSITE" id="PS50118">
    <property type="entry name" value="HMG_BOX_2"/>
    <property type="match status" value="1"/>
</dbReference>
<dbReference type="Pfam" id="PF00505">
    <property type="entry name" value="HMG_box"/>
    <property type="match status" value="1"/>
</dbReference>
<protein>
    <recommendedName>
        <fullName evidence="14">Protein polybromo-1</fullName>
    </recommendedName>
</protein>
<dbReference type="Gene3D" id="1.10.30.10">
    <property type="entry name" value="High mobility group box domain"/>
    <property type="match status" value="1"/>
</dbReference>